<organism evidence="1 2">
    <name type="scientific">Allacma fusca</name>
    <dbReference type="NCBI Taxonomy" id="39272"/>
    <lineage>
        <taxon>Eukaryota</taxon>
        <taxon>Metazoa</taxon>
        <taxon>Ecdysozoa</taxon>
        <taxon>Arthropoda</taxon>
        <taxon>Hexapoda</taxon>
        <taxon>Collembola</taxon>
        <taxon>Symphypleona</taxon>
        <taxon>Sminthuridae</taxon>
        <taxon>Allacma</taxon>
    </lineage>
</organism>
<evidence type="ECO:0000313" key="1">
    <source>
        <dbReference type="EMBL" id="CAG7832748.1"/>
    </source>
</evidence>
<comment type="caution">
    <text evidence="1">The sequence shown here is derived from an EMBL/GenBank/DDBJ whole genome shotgun (WGS) entry which is preliminary data.</text>
</comment>
<protein>
    <submittedName>
        <fullName evidence="1">Uncharacterized protein</fullName>
    </submittedName>
</protein>
<keyword evidence="2" id="KW-1185">Reference proteome</keyword>
<feature type="non-terminal residue" evidence="1">
    <location>
        <position position="1"/>
    </location>
</feature>
<gene>
    <name evidence="1" type="ORF">AFUS01_LOCUS42416</name>
</gene>
<dbReference type="Proteomes" id="UP000708208">
    <property type="component" value="Unassembled WGS sequence"/>
</dbReference>
<proteinExistence type="predicted"/>
<reference evidence="1" key="1">
    <citation type="submission" date="2021-06" db="EMBL/GenBank/DDBJ databases">
        <authorList>
            <person name="Hodson N. C."/>
            <person name="Mongue J. A."/>
            <person name="Jaron S. K."/>
        </authorList>
    </citation>
    <scope>NUCLEOTIDE SEQUENCE</scope>
</reference>
<name>A0A8J2LIZ4_9HEXA</name>
<accession>A0A8J2LIZ4</accession>
<dbReference type="EMBL" id="CAJVCH010566728">
    <property type="protein sequence ID" value="CAG7832748.1"/>
    <property type="molecule type" value="Genomic_DNA"/>
</dbReference>
<sequence length="28" mass="3283">MQMIRHQPVRYVRDVTLPNGVWSGLISE</sequence>
<dbReference type="AlphaFoldDB" id="A0A8J2LIZ4"/>
<evidence type="ECO:0000313" key="2">
    <source>
        <dbReference type="Proteomes" id="UP000708208"/>
    </source>
</evidence>